<dbReference type="InterPro" id="IPR009080">
    <property type="entry name" value="tRNAsynth_Ia_anticodon-bd"/>
</dbReference>
<keyword evidence="7 10" id="KW-0030">Aminoacyl-tRNA synthetase</keyword>
<feature type="domain" description="Methionyl/Leucyl tRNA synthetase" evidence="11">
    <location>
        <begin position="196"/>
        <end position="415"/>
    </location>
</feature>
<dbReference type="GO" id="GO:0004825">
    <property type="term" value="F:methionine-tRNA ligase activity"/>
    <property type="evidence" value="ECO:0007669"/>
    <property type="project" value="UniProtKB-EC"/>
</dbReference>
<dbReference type="EC" id="6.1.1.10" evidence="2"/>
<dbReference type="PANTHER" id="PTHR43326:SF1">
    <property type="entry name" value="METHIONINE--TRNA LIGASE, MITOCHONDRIAL"/>
    <property type="match status" value="1"/>
</dbReference>
<dbReference type="NCBIfam" id="TIGR00398">
    <property type="entry name" value="metG"/>
    <property type="match status" value="1"/>
</dbReference>
<evidence type="ECO:0000256" key="8">
    <source>
        <dbReference type="ARBA" id="ARBA00047364"/>
    </source>
</evidence>
<dbReference type="PANTHER" id="PTHR43326">
    <property type="entry name" value="METHIONYL-TRNA SYNTHETASE"/>
    <property type="match status" value="1"/>
</dbReference>
<evidence type="ECO:0000313" key="13">
    <source>
        <dbReference type="Proteomes" id="UP000008063"/>
    </source>
</evidence>
<dbReference type="OMA" id="TFIVCEP"/>
<dbReference type="Gene3D" id="3.40.50.620">
    <property type="entry name" value="HUPs"/>
    <property type="match status" value="1"/>
</dbReference>
<feature type="domain" description="Methionyl/Leucyl tRNA synthetase" evidence="11">
    <location>
        <begin position="46"/>
        <end position="183"/>
    </location>
</feature>
<comment type="similarity">
    <text evidence="1 10">Belongs to the class-I aminoacyl-tRNA synthetase family.</text>
</comment>
<keyword evidence="13" id="KW-1185">Reference proteome</keyword>
<keyword evidence="3 10" id="KW-0436">Ligase</keyword>
<proteinExistence type="inferred from homology"/>
<dbReference type="STRING" id="936435.F8PR38"/>
<dbReference type="Gene3D" id="1.10.730.10">
    <property type="entry name" value="Isoleucyl-tRNA Synthetase, Domain 1"/>
    <property type="match status" value="1"/>
</dbReference>
<evidence type="ECO:0000256" key="9">
    <source>
        <dbReference type="ARBA" id="ARBA00068817"/>
    </source>
</evidence>
<dbReference type="InterPro" id="IPR023457">
    <property type="entry name" value="Met-tRNA_synth_2"/>
</dbReference>
<dbReference type="InterPro" id="IPR033911">
    <property type="entry name" value="MetRS_core"/>
</dbReference>
<dbReference type="GO" id="GO:0006431">
    <property type="term" value="P:methionyl-tRNA aminoacylation"/>
    <property type="evidence" value="ECO:0007669"/>
    <property type="project" value="InterPro"/>
</dbReference>
<dbReference type="InterPro" id="IPR015413">
    <property type="entry name" value="Methionyl/Leucyl_tRNA_Synth"/>
</dbReference>
<sequence length="576" mass="63917">MLLYLKFRPRASLLPDLTKTGAKRISVSLPRPYTSKSLENQDAKSYYITTPIFYPNTVPHIGHLYSLVAGDILARFARLSDPNRPVSFLAGTDEHGLKIQKAAKDQGLEPKVLCDKLSQQFRNLAARANVSNTIFLRTTEDAHHKAVEDIWHRLNTKGLIYKGSYEGWYSVSDECFYTDTQVTKSSIPGGDVMVSIETGSVVEWSAEENYKFRLSAFRDSLLAHYVANKDAIFPPSYHARIIDSLSSEPLEDLSISRPRSRLSWGIPVPGDPGHTIYVWFDALTVYLTGLGYPWKTAGINGHAEGWPPNVQVIGKDILRFHAIYFPAMLQALNLPLSRTLLSHAHWTVQQRKMSKSVGNVADPFEAMDTFGVDVVRFYLARVGGRFRDDVDWSHDQLEKHGEEIRSLLGNFFLRITSKAIQSRIASASPLSVHQLTTQTYSGEDLLKTGNIGVLTSLRELGPTVRKNIGLLEVGDALDAIILCLKQANAAMTHIGPWAREPEVAQASYVTSMETLRLCAICLQPFIPSTAGRLLEALGVPLHERTLQFAELGAGKVGEGVKGVKLFPPAHAKKIDI</sequence>
<dbReference type="EMBL" id="GL945477">
    <property type="protein sequence ID" value="EGO02329.1"/>
    <property type="molecule type" value="Genomic_DNA"/>
</dbReference>
<evidence type="ECO:0000259" key="11">
    <source>
        <dbReference type="Pfam" id="PF09334"/>
    </source>
</evidence>
<dbReference type="InterPro" id="IPR014758">
    <property type="entry name" value="Met-tRNA_synth"/>
</dbReference>
<evidence type="ECO:0000256" key="5">
    <source>
        <dbReference type="ARBA" id="ARBA00022840"/>
    </source>
</evidence>
<evidence type="ECO:0000256" key="2">
    <source>
        <dbReference type="ARBA" id="ARBA00012838"/>
    </source>
</evidence>
<keyword evidence="4 10" id="KW-0547">Nucleotide-binding</keyword>
<evidence type="ECO:0000313" key="12">
    <source>
        <dbReference type="EMBL" id="EGO02329.1"/>
    </source>
</evidence>
<evidence type="ECO:0000256" key="7">
    <source>
        <dbReference type="ARBA" id="ARBA00023146"/>
    </source>
</evidence>
<comment type="catalytic activity">
    <reaction evidence="8">
        <text>tRNA(Met) + L-methionine + ATP = L-methionyl-tRNA(Met) + AMP + diphosphate</text>
        <dbReference type="Rhea" id="RHEA:13481"/>
        <dbReference type="Rhea" id="RHEA-COMP:9667"/>
        <dbReference type="Rhea" id="RHEA-COMP:9698"/>
        <dbReference type="ChEBI" id="CHEBI:30616"/>
        <dbReference type="ChEBI" id="CHEBI:33019"/>
        <dbReference type="ChEBI" id="CHEBI:57844"/>
        <dbReference type="ChEBI" id="CHEBI:78442"/>
        <dbReference type="ChEBI" id="CHEBI:78530"/>
        <dbReference type="ChEBI" id="CHEBI:456215"/>
        <dbReference type="EC" id="6.1.1.10"/>
    </reaction>
</comment>
<dbReference type="Pfam" id="PF09334">
    <property type="entry name" value="tRNA-synt_1g"/>
    <property type="match status" value="2"/>
</dbReference>
<evidence type="ECO:0000256" key="4">
    <source>
        <dbReference type="ARBA" id="ARBA00022741"/>
    </source>
</evidence>
<dbReference type="Proteomes" id="UP000008063">
    <property type="component" value="Unassembled WGS sequence"/>
</dbReference>
<dbReference type="FunCoup" id="F8PR38">
    <property type="interactions" value="237"/>
</dbReference>
<dbReference type="eggNOG" id="KOG0436">
    <property type="taxonomic scope" value="Eukaryota"/>
</dbReference>
<evidence type="ECO:0000256" key="1">
    <source>
        <dbReference type="ARBA" id="ARBA00005594"/>
    </source>
</evidence>
<dbReference type="OrthoDB" id="24670at2759"/>
<evidence type="ECO:0000256" key="6">
    <source>
        <dbReference type="ARBA" id="ARBA00022917"/>
    </source>
</evidence>
<evidence type="ECO:0000256" key="10">
    <source>
        <dbReference type="RuleBase" id="RU363039"/>
    </source>
</evidence>
<reference evidence="13" key="1">
    <citation type="journal article" date="2011" name="Science">
        <title>The plant cell wall-decomposing machinery underlies the functional diversity of forest fungi.</title>
        <authorList>
            <person name="Eastwood D.C."/>
            <person name="Floudas D."/>
            <person name="Binder M."/>
            <person name="Majcherczyk A."/>
            <person name="Schneider P."/>
            <person name="Aerts A."/>
            <person name="Asiegbu F.O."/>
            <person name="Baker S.E."/>
            <person name="Barry K."/>
            <person name="Bendiksby M."/>
            <person name="Blumentritt M."/>
            <person name="Coutinho P.M."/>
            <person name="Cullen D."/>
            <person name="de Vries R.P."/>
            <person name="Gathman A."/>
            <person name="Goodell B."/>
            <person name="Henrissat B."/>
            <person name="Ihrmark K."/>
            <person name="Kauserud H."/>
            <person name="Kohler A."/>
            <person name="LaButti K."/>
            <person name="Lapidus A."/>
            <person name="Lavin J.L."/>
            <person name="Lee Y.-H."/>
            <person name="Lindquist E."/>
            <person name="Lilly W."/>
            <person name="Lucas S."/>
            <person name="Morin E."/>
            <person name="Murat C."/>
            <person name="Oguiza J.A."/>
            <person name="Park J."/>
            <person name="Pisabarro A.G."/>
            <person name="Riley R."/>
            <person name="Rosling A."/>
            <person name="Salamov A."/>
            <person name="Schmidt O."/>
            <person name="Schmutz J."/>
            <person name="Skrede I."/>
            <person name="Stenlid J."/>
            <person name="Wiebenga A."/>
            <person name="Xie X."/>
            <person name="Kuees U."/>
            <person name="Hibbett D.S."/>
            <person name="Hoffmeister D."/>
            <person name="Hoegberg N."/>
            <person name="Martin F."/>
            <person name="Grigoriev I.V."/>
            <person name="Watkinson S.C."/>
        </authorList>
    </citation>
    <scope>NUCLEOTIDE SEQUENCE [LARGE SCALE GENOMIC DNA]</scope>
    <source>
        <strain evidence="13">strain S7.3</strain>
    </source>
</reference>
<dbReference type="GO" id="GO:0005739">
    <property type="term" value="C:mitochondrion"/>
    <property type="evidence" value="ECO:0007669"/>
    <property type="project" value="UniProtKB-ARBA"/>
</dbReference>
<dbReference type="AlphaFoldDB" id="F8PR38"/>
<gene>
    <name evidence="12" type="ORF">SERLA73DRAFT_178208</name>
</gene>
<dbReference type="InParanoid" id="F8PR38"/>
<dbReference type="SUPFAM" id="SSF52374">
    <property type="entry name" value="Nucleotidylyl transferase"/>
    <property type="match status" value="1"/>
</dbReference>
<keyword evidence="6 10" id="KW-0648">Protein biosynthesis</keyword>
<dbReference type="CDD" id="cd00814">
    <property type="entry name" value="MetRS_core"/>
    <property type="match status" value="1"/>
</dbReference>
<accession>F8PR38</accession>
<dbReference type="InterPro" id="IPR014729">
    <property type="entry name" value="Rossmann-like_a/b/a_fold"/>
</dbReference>
<name>F8PR38_SERL3</name>
<dbReference type="GO" id="GO:0005524">
    <property type="term" value="F:ATP binding"/>
    <property type="evidence" value="ECO:0007669"/>
    <property type="project" value="UniProtKB-KW"/>
</dbReference>
<evidence type="ECO:0000256" key="3">
    <source>
        <dbReference type="ARBA" id="ARBA00022598"/>
    </source>
</evidence>
<dbReference type="FunFam" id="2.170.220.10:FF:000001">
    <property type="entry name" value="methionine--tRNA ligase, mitochondrial"/>
    <property type="match status" value="1"/>
</dbReference>
<dbReference type="HOGENOM" id="CLU_009710_9_0_1"/>
<dbReference type="SUPFAM" id="SSF47323">
    <property type="entry name" value="Anticodon-binding domain of a subclass of class I aminoacyl-tRNA synthetases"/>
    <property type="match status" value="1"/>
</dbReference>
<organism evidence="13">
    <name type="scientific">Serpula lacrymans var. lacrymans (strain S7.3)</name>
    <name type="common">Dry rot fungus</name>
    <dbReference type="NCBI Taxonomy" id="936435"/>
    <lineage>
        <taxon>Eukaryota</taxon>
        <taxon>Fungi</taxon>
        <taxon>Dikarya</taxon>
        <taxon>Basidiomycota</taxon>
        <taxon>Agaricomycotina</taxon>
        <taxon>Agaricomycetes</taxon>
        <taxon>Agaricomycetidae</taxon>
        <taxon>Boletales</taxon>
        <taxon>Coniophorineae</taxon>
        <taxon>Serpulaceae</taxon>
        <taxon>Serpula</taxon>
    </lineage>
</organism>
<keyword evidence="5 10" id="KW-0067">ATP-binding</keyword>
<protein>
    <recommendedName>
        <fullName evidence="9">Probable methionine--tRNA ligase, mitochondrial</fullName>
        <ecNumber evidence="2">6.1.1.10</ecNumber>
    </recommendedName>
</protein>
<dbReference type="PRINTS" id="PR01041">
    <property type="entry name" value="TRNASYNTHMET"/>
</dbReference>
<dbReference type="Gene3D" id="2.170.220.10">
    <property type="match status" value="1"/>
</dbReference>